<dbReference type="Pfam" id="PF23417">
    <property type="entry name" value="STING_TM"/>
    <property type="match status" value="2"/>
</dbReference>
<keyword evidence="3 7" id="KW-0812">Transmembrane</keyword>
<feature type="transmembrane region" description="Helical" evidence="7">
    <location>
        <begin position="104"/>
        <end position="124"/>
    </location>
</feature>
<dbReference type="EMBL" id="JARQWQ010000004">
    <property type="protein sequence ID" value="KAK2572106.1"/>
    <property type="molecule type" value="Genomic_DNA"/>
</dbReference>
<dbReference type="GO" id="GO:0061709">
    <property type="term" value="P:reticulophagy"/>
    <property type="evidence" value="ECO:0007669"/>
    <property type="project" value="TreeGrafter"/>
</dbReference>
<dbReference type="Proteomes" id="UP001249851">
    <property type="component" value="Unassembled WGS sequence"/>
</dbReference>
<dbReference type="Gene3D" id="1.20.5.5200">
    <property type="match status" value="2"/>
</dbReference>
<feature type="domain" description="STING transmembrane" evidence="9">
    <location>
        <begin position="28"/>
        <end position="140"/>
    </location>
</feature>
<evidence type="ECO:0000259" key="8">
    <source>
        <dbReference type="Pfam" id="PF15009"/>
    </source>
</evidence>
<name>A0AAD9R3K1_ACRCE</name>
<dbReference type="FunFam" id="1.20.5.5200:FF:000001">
    <property type="entry name" value="Stimulator of interferon genes protein"/>
    <property type="match status" value="2"/>
</dbReference>
<feature type="transmembrane region" description="Helical" evidence="7">
    <location>
        <begin position="326"/>
        <end position="344"/>
    </location>
</feature>
<dbReference type="AlphaFoldDB" id="A0AAD9R3K1"/>
<evidence type="ECO:0000256" key="1">
    <source>
        <dbReference type="ARBA" id="ARBA00004141"/>
    </source>
</evidence>
<dbReference type="GO" id="GO:0016239">
    <property type="term" value="P:positive regulation of macroautophagy"/>
    <property type="evidence" value="ECO:0007669"/>
    <property type="project" value="TreeGrafter"/>
</dbReference>
<dbReference type="GO" id="GO:0005789">
    <property type="term" value="C:endoplasmic reticulum membrane"/>
    <property type="evidence" value="ECO:0007669"/>
    <property type="project" value="TreeGrafter"/>
</dbReference>
<evidence type="ECO:0000256" key="6">
    <source>
        <dbReference type="ARBA" id="ARBA00023136"/>
    </source>
</evidence>
<dbReference type="InterPro" id="IPR055434">
    <property type="entry name" value="STING_TM"/>
</dbReference>
<dbReference type="GO" id="GO:0045087">
    <property type="term" value="P:innate immune response"/>
    <property type="evidence" value="ECO:0007669"/>
    <property type="project" value="UniProtKB-KW"/>
</dbReference>
<keyword evidence="6 7" id="KW-0472">Membrane</keyword>
<accession>A0AAD9R3K1</accession>
<reference evidence="10" key="1">
    <citation type="journal article" date="2023" name="G3 (Bethesda)">
        <title>Whole genome assembly and annotation of the endangered Caribbean coral Acropora cervicornis.</title>
        <authorList>
            <person name="Selwyn J.D."/>
            <person name="Vollmer S.V."/>
        </authorList>
    </citation>
    <scope>NUCLEOTIDE SEQUENCE</scope>
    <source>
        <strain evidence="10">K2</strain>
    </source>
</reference>
<evidence type="ECO:0000256" key="3">
    <source>
        <dbReference type="ARBA" id="ARBA00022692"/>
    </source>
</evidence>
<keyword evidence="2" id="KW-0399">Innate immunity</keyword>
<dbReference type="Pfam" id="PF15009">
    <property type="entry name" value="STING_LBD"/>
    <property type="match status" value="2"/>
</dbReference>
<evidence type="ECO:0000313" key="10">
    <source>
        <dbReference type="EMBL" id="KAK2572106.1"/>
    </source>
</evidence>
<evidence type="ECO:0000313" key="11">
    <source>
        <dbReference type="Proteomes" id="UP001249851"/>
    </source>
</evidence>
<evidence type="ECO:0000256" key="7">
    <source>
        <dbReference type="SAM" id="Phobius"/>
    </source>
</evidence>
<keyword evidence="5 7" id="KW-1133">Transmembrane helix</keyword>
<feature type="transmembrane region" description="Helical" evidence="7">
    <location>
        <begin position="20"/>
        <end position="40"/>
    </location>
</feature>
<feature type="non-terminal residue" evidence="10">
    <location>
        <position position="649"/>
    </location>
</feature>
<feature type="transmembrane region" description="Helical" evidence="7">
    <location>
        <begin position="291"/>
        <end position="314"/>
    </location>
</feature>
<dbReference type="InterPro" id="IPR038623">
    <property type="entry name" value="STING_C_sf"/>
</dbReference>
<organism evidence="10 11">
    <name type="scientific">Acropora cervicornis</name>
    <name type="common">Staghorn coral</name>
    <dbReference type="NCBI Taxonomy" id="6130"/>
    <lineage>
        <taxon>Eukaryota</taxon>
        <taxon>Metazoa</taxon>
        <taxon>Cnidaria</taxon>
        <taxon>Anthozoa</taxon>
        <taxon>Hexacorallia</taxon>
        <taxon>Scleractinia</taxon>
        <taxon>Astrocoeniina</taxon>
        <taxon>Acroporidae</taxon>
        <taxon>Acropora</taxon>
    </lineage>
</organism>
<feature type="transmembrane region" description="Helical" evidence="7">
    <location>
        <begin position="73"/>
        <end position="92"/>
    </location>
</feature>
<dbReference type="InterPro" id="IPR055432">
    <property type="entry name" value="STING_LBD"/>
</dbReference>
<gene>
    <name evidence="10" type="ORF">P5673_002310</name>
</gene>
<dbReference type="GO" id="GO:0005776">
    <property type="term" value="C:autophagosome"/>
    <property type="evidence" value="ECO:0007669"/>
    <property type="project" value="TreeGrafter"/>
</dbReference>
<dbReference type="PANTHER" id="PTHR34339:SF1">
    <property type="entry name" value="STIMULATOR OF INTERFERON GENES PROTEIN"/>
    <property type="match status" value="1"/>
</dbReference>
<keyword evidence="11" id="KW-1185">Reference proteome</keyword>
<protein>
    <submittedName>
        <fullName evidence="10">Stimulator of interferon genes protein</fullName>
    </submittedName>
</protein>
<feature type="domain" description="STING ligand-binding" evidence="8">
    <location>
        <begin position="449"/>
        <end position="624"/>
    </location>
</feature>
<dbReference type="GO" id="GO:0032481">
    <property type="term" value="P:positive regulation of type I interferon production"/>
    <property type="evidence" value="ECO:0007669"/>
    <property type="project" value="InterPro"/>
</dbReference>
<comment type="caution">
    <text evidence="10">The sequence shown here is derived from an EMBL/GenBank/DDBJ whole genome shotgun (WGS) entry which is preliminary data.</text>
</comment>
<dbReference type="Gene3D" id="3.40.50.12100">
    <property type="entry name" value="Stimulator of interferon genes protein"/>
    <property type="match status" value="2"/>
</dbReference>
<evidence type="ECO:0000256" key="2">
    <source>
        <dbReference type="ARBA" id="ARBA00022588"/>
    </source>
</evidence>
<feature type="transmembrane region" description="Helical" evidence="7">
    <location>
        <begin position="412"/>
        <end position="431"/>
    </location>
</feature>
<feature type="transmembrane region" description="Helical" evidence="7">
    <location>
        <begin position="380"/>
        <end position="400"/>
    </location>
</feature>
<dbReference type="GO" id="GO:0002218">
    <property type="term" value="P:activation of innate immune response"/>
    <property type="evidence" value="ECO:0007669"/>
    <property type="project" value="InterPro"/>
</dbReference>
<evidence type="ECO:0000256" key="5">
    <source>
        <dbReference type="ARBA" id="ARBA00022989"/>
    </source>
</evidence>
<dbReference type="GO" id="GO:0000045">
    <property type="term" value="P:autophagosome assembly"/>
    <property type="evidence" value="ECO:0007669"/>
    <property type="project" value="TreeGrafter"/>
</dbReference>
<dbReference type="InterPro" id="IPR029158">
    <property type="entry name" value="STING"/>
</dbReference>
<feature type="domain" description="STING ligand-binding" evidence="8">
    <location>
        <begin position="142"/>
        <end position="277"/>
    </location>
</feature>
<dbReference type="PANTHER" id="PTHR34339">
    <property type="entry name" value="STIMULATOR OF INTERFERON GENES PROTEIN"/>
    <property type="match status" value="1"/>
</dbReference>
<proteinExistence type="predicted"/>
<evidence type="ECO:0000256" key="4">
    <source>
        <dbReference type="ARBA" id="ARBA00022859"/>
    </source>
</evidence>
<dbReference type="GO" id="GO:0035438">
    <property type="term" value="F:cyclic-di-GMP binding"/>
    <property type="evidence" value="ECO:0007669"/>
    <property type="project" value="TreeGrafter"/>
</dbReference>
<reference evidence="10" key="2">
    <citation type="journal article" date="2023" name="Science">
        <title>Genomic signatures of disease resistance in endangered staghorn corals.</title>
        <authorList>
            <person name="Vollmer S.V."/>
            <person name="Selwyn J.D."/>
            <person name="Despard B.A."/>
            <person name="Roesel C.L."/>
        </authorList>
    </citation>
    <scope>NUCLEOTIDE SEQUENCE</scope>
    <source>
        <strain evidence="10">K2</strain>
    </source>
</reference>
<sequence>FALVITVIIAQDKKLEKDYLLFFINGTGRLLLSFVIGKLLQKMCLFCEEVQHKETRYNGSLKKVLKSTFAFRFGDYMFFFLSVFLLVLIYAFEVKCTTFCHEKYFWLFCLNSCWVAMLSFVVGCREPSIVEVSQINERENKNVADGLAWSYYFGYLKLVLPKLDEQIGKSEEYRYKVTRKKLYILLPKNCYTFETIDKADPRVTIAGNLEPYEMNRAGILKRGYGHTVYRIKMPLPDRGEDEPYFLVLEYATPLMSLYDMSQNAEAGLSREQRDEQLNNGFGPISKRRGKYATVAAAIILVAVSAVYVIIKATIAQGSDGEERKDNVLFFIFGTGLLLLSLVVGEGLQRTCMFFEEIRHKETRYNGSWNKVLKSTFAFRFGHLILTLCVVSLLAVSYALYANYNTFYRADYFIFFSLNSFGVSLLSFIVGCREPSIVEVSQINERENKNVADGLAWSYYFGYLKLVLPKLDEQIGKSEDYRYEVSRRKLYILLPKNCYTFETIDKADPRVTIAGNLEPYEMNRAGILKRVYRHTVHKIEMLRPDGSVDKYHLVLEYATPLMSLYDMSVNTEAGLSREERDEQVVLFIRKLKEILDKCPECKNKYELVPIGDNNQIADVLVQKIKDADVPVEVETNAYIYENNVAQCSRI</sequence>
<keyword evidence="4" id="KW-0391">Immunity</keyword>
<feature type="domain" description="STING transmembrane" evidence="9">
    <location>
        <begin position="335"/>
        <end position="447"/>
    </location>
</feature>
<dbReference type="GO" id="GO:0061507">
    <property type="term" value="F:2',3'-cyclic GMP-AMP binding"/>
    <property type="evidence" value="ECO:0007669"/>
    <property type="project" value="TreeGrafter"/>
</dbReference>
<comment type="subcellular location">
    <subcellularLocation>
        <location evidence="1">Membrane</location>
        <topology evidence="1">Multi-pass membrane protein</topology>
    </subcellularLocation>
</comment>
<evidence type="ECO:0000259" key="9">
    <source>
        <dbReference type="Pfam" id="PF23417"/>
    </source>
</evidence>